<dbReference type="Pfam" id="PF01753">
    <property type="entry name" value="zf-MYND"/>
    <property type="match status" value="1"/>
</dbReference>
<dbReference type="EMBL" id="KV426107">
    <property type="protein sequence ID" value="KZV88142.1"/>
    <property type="molecule type" value="Genomic_DNA"/>
</dbReference>
<evidence type="ECO:0000256" key="1">
    <source>
        <dbReference type="ARBA" id="ARBA00022723"/>
    </source>
</evidence>
<evidence type="ECO:0000256" key="2">
    <source>
        <dbReference type="ARBA" id="ARBA00022771"/>
    </source>
</evidence>
<dbReference type="STRING" id="1314781.A0A165F149"/>
<dbReference type="OrthoDB" id="432970at2759"/>
<dbReference type="Proteomes" id="UP000077266">
    <property type="component" value="Unassembled WGS sequence"/>
</dbReference>
<keyword evidence="2 4" id="KW-0863">Zinc-finger</keyword>
<keyword evidence="3" id="KW-0862">Zinc</keyword>
<feature type="domain" description="MYND-type" evidence="5">
    <location>
        <begin position="311"/>
        <end position="348"/>
    </location>
</feature>
<keyword evidence="7" id="KW-1185">Reference proteome</keyword>
<evidence type="ECO:0000256" key="3">
    <source>
        <dbReference type="ARBA" id="ARBA00022833"/>
    </source>
</evidence>
<dbReference type="PROSITE" id="PS50865">
    <property type="entry name" value="ZF_MYND_2"/>
    <property type="match status" value="1"/>
</dbReference>
<evidence type="ECO:0000256" key="4">
    <source>
        <dbReference type="PROSITE-ProRule" id="PRU00134"/>
    </source>
</evidence>
<protein>
    <recommendedName>
        <fullName evidence="5">MYND-type domain-containing protein</fullName>
    </recommendedName>
</protein>
<name>A0A165F149_EXIGL</name>
<dbReference type="GO" id="GO:0008270">
    <property type="term" value="F:zinc ion binding"/>
    <property type="evidence" value="ECO:0007669"/>
    <property type="project" value="UniProtKB-KW"/>
</dbReference>
<evidence type="ECO:0000259" key="5">
    <source>
        <dbReference type="PROSITE" id="PS50865"/>
    </source>
</evidence>
<evidence type="ECO:0000313" key="7">
    <source>
        <dbReference type="Proteomes" id="UP000077266"/>
    </source>
</evidence>
<organism evidence="6 7">
    <name type="scientific">Exidia glandulosa HHB12029</name>
    <dbReference type="NCBI Taxonomy" id="1314781"/>
    <lineage>
        <taxon>Eukaryota</taxon>
        <taxon>Fungi</taxon>
        <taxon>Dikarya</taxon>
        <taxon>Basidiomycota</taxon>
        <taxon>Agaricomycotina</taxon>
        <taxon>Agaricomycetes</taxon>
        <taxon>Auriculariales</taxon>
        <taxon>Exidiaceae</taxon>
        <taxon>Exidia</taxon>
    </lineage>
</organism>
<accession>A0A165F149</accession>
<keyword evidence="1" id="KW-0479">Metal-binding</keyword>
<dbReference type="InParanoid" id="A0A165F149"/>
<dbReference type="Gene3D" id="6.10.140.2220">
    <property type="match status" value="1"/>
</dbReference>
<sequence>MQRQDTLLVEREDKTMKEYDILDLYDLAVLLTYERYTREPRFRHAMLIDVARGPEELELFGDIPGSGWDNPAKRHKRVGYVFKVEDIEHDENELDTPETMLPLTIVPPRIEALSVQQLDTIFWQARAHDACYASIALLQFLFKLYEPDQPVRIRLENGHEAIALLHGRLTATYTLKDPKQMVMSVVCHGEPYERAPGIMALKSGTFITGEGDSMPHCVMGFLPIVELSPPGQKTVMLDLASMQFGCLRGRTSLFVLEDMDAFRTRMEGLAESVSGPDMGGPYIPRGEEYWLEDVARRVKRRYDRRETEHWCGHCGAPANRLACTGCKAAWYCDREHQVAAWSHHKRWCAGKKK</sequence>
<dbReference type="SUPFAM" id="SSF144232">
    <property type="entry name" value="HIT/MYND zinc finger-like"/>
    <property type="match status" value="1"/>
</dbReference>
<proteinExistence type="predicted"/>
<dbReference type="InterPro" id="IPR002893">
    <property type="entry name" value="Znf_MYND"/>
</dbReference>
<evidence type="ECO:0000313" key="6">
    <source>
        <dbReference type="EMBL" id="KZV88142.1"/>
    </source>
</evidence>
<gene>
    <name evidence="6" type="ORF">EXIGLDRAFT_722995</name>
</gene>
<dbReference type="AlphaFoldDB" id="A0A165F149"/>
<reference evidence="6 7" key="1">
    <citation type="journal article" date="2016" name="Mol. Biol. Evol.">
        <title>Comparative Genomics of Early-Diverging Mushroom-Forming Fungi Provides Insights into the Origins of Lignocellulose Decay Capabilities.</title>
        <authorList>
            <person name="Nagy L.G."/>
            <person name="Riley R."/>
            <person name="Tritt A."/>
            <person name="Adam C."/>
            <person name="Daum C."/>
            <person name="Floudas D."/>
            <person name="Sun H."/>
            <person name="Yadav J.S."/>
            <person name="Pangilinan J."/>
            <person name="Larsson K.H."/>
            <person name="Matsuura K."/>
            <person name="Barry K."/>
            <person name="Labutti K."/>
            <person name="Kuo R."/>
            <person name="Ohm R.A."/>
            <person name="Bhattacharya S.S."/>
            <person name="Shirouzu T."/>
            <person name="Yoshinaga Y."/>
            <person name="Martin F.M."/>
            <person name="Grigoriev I.V."/>
            <person name="Hibbett D.S."/>
        </authorList>
    </citation>
    <scope>NUCLEOTIDE SEQUENCE [LARGE SCALE GENOMIC DNA]</scope>
    <source>
        <strain evidence="6 7">HHB12029</strain>
    </source>
</reference>